<dbReference type="InterPro" id="IPR006015">
    <property type="entry name" value="Universal_stress_UspA"/>
</dbReference>
<accession>A0A7V4DGS1</accession>
<comment type="similarity">
    <text evidence="1 4">Belongs to the universal stress protein A family.</text>
</comment>
<evidence type="ECO:0000256" key="4">
    <source>
        <dbReference type="PIRNR" id="PIRNR006276"/>
    </source>
</evidence>
<evidence type="ECO:0000256" key="3">
    <source>
        <dbReference type="ARBA" id="ARBA00022840"/>
    </source>
</evidence>
<dbReference type="GO" id="GO:0005524">
    <property type="term" value="F:ATP binding"/>
    <property type="evidence" value="ECO:0007669"/>
    <property type="project" value="UniProtKB-KW"/>
</dbReference>
<protein>
    <recommendedName>
        <fullName evidence="4">Universal stress protein</fullName>
    </recommendedName>
</protein>
<keyword evidence="4" id="KW-0963">Cytoplasm</keyword>
<comment type="subcellular location">
    <subcellularLocation>
        <location evidence="4">Cytoplasm</location>
    </subcellularLocation>
</comment>
<dbReference type="AlphaFoldDB" id="A0A7V4DGS1"/>
<sequence length="154" mass="16671">MRGGGNMTIKHILVPTDFSPFSDLALRVVSSLQEKFNARVTVLHVLTPLEADTLTAQPGNPWENVVLRIQNTMTEEVEKNAPSLSKELVNLEVVVGEPAEEIARFAEENGVDLIVMGTHGRTGLAGILLGSVTMGVIRRTCIPVMVVKCPEGLK</sequence>
<evidence type="ECO:0000256" key="1">
    <source>
        <dbReference type="ARBA" id="ARBA00008791"/>
    </source>
</evidence>
<gene>
    <name evidence="6" type="ORF">ENU96_02275</name>
</gene>
<dbReference type="PANTHER" id="PTHR46268">
    <property type="entry name" value="STRESS RESPONSE PROTEIN NHAX"/>
    <property type="match status" value="1"/>
</dbReference>
<evidence type="ECO:0000256" key="2">
    <source>
        <dbReference type="ARBA" id="ARBA00022741"/>
    </source>
</evidence>
<name>A0A7V4DGS1_9BACT</name>
<dbReference type="CDD" id="cd00293">
    <property type="entry name" value="USP-like"/>
    <property type="match status" value="1"/>
</dbReference>
<keyword evidence="2" id="KW-0547">Nucleotide-binding</keyword>
<keyword evidence="3" id="KW-0067">ATP-binding</keyword>
<evidence type="ECO:0000313" key="6">
    <source>
        <dbReference type="EMBL" id="HGI74495.1"/>
    </source>
</evidence>
<dbReference type="EMBL" id="DTEN01000089">
    <property type="protein sequence ID" value="HGI74495.1"/>
    <property type="molecule type" value="Genomic_DNA"/>
</dbReference>
<dbReference type="SUPFAM" id="SSF52402">
    <property type="entry name" value="Adenine nucleotide alpha hydrolases-like"/>
    <property type="match status" value="1"/>
</dbReference>
<proteinExistence type="inferred from homology"/>
<dbReference type="GO" id="GO:0005737">
    <property type="term" value="C:cytoplasm"/>
    <property type="evidence" value="ECO:0007669"/>
    <property type="project" value="UniProtKB-SubCell"/>
</dbReference>
<comment type="caution">
    <text evidence="6">The sequence shown here is derived from an EMBL/GenBank/DDBJ whole genome shotgun (WGS) entry which is preliminary data.</text>
</comment>
<evidence type="ECO:0000259" key="5">
    <source>
        <dbReference type="Pfam" id="PF00582"/>
    </source>
</evidence>
<feature type="domain" description="UspA" evidence="5">
    <location>
        <begin position="9"/>
        <end position="148"/>
    </location>
</feature>
<dbReference type="Gene3D" id="3.40.50.620">
    <property type="entry name" value="HUPs"/>
    <property type="match status" value="1"/>
</dbReference>
<dbReference type="Pfam" id="PF00582">
    <property type="entry name" value="Usp"/>
    <property type="match status" value="1"/>
</dbReference>
<organism evidence="6">
    <name type="scientific">Candidatus Caldatribacterium californiense</name>
    <dbReference type="NCBI Taxonomy" id="1454726"/>
    <lineage>
        <taxon>Bacteria</taxon>
        <taxon>Pseudomonadati</taxon>
        <taxon>Atribacterota</taxon>
        <taxon>Atribacteria</taxon>
        <taxon>Atribacterales</taxon>
        <taxon>Candidatus Caldatribacteriaceae</taxon>
        <taxon>Candidatus Caldatribacterium</taxon>
    </lineage>
</organism>
<dbReference type="InterPro" id="IPR006016">
    <property type="entry name" value="UspA"/>
</dbReference>
<dbReference type="PANTHER" id="PTHR46268:SF27">
    <property type="entry name" value="UNIVERSAL STRESS PROTEIN RV2623"/>
    <property type="match status" value="1"/>
</dbReference>
<reference evidence="6" key="1">
    <citation type="journal article" date="2020" name="mSystems">
        <title>Genome- and Community-Level Interaction Insights into Carbon Utilization and Element Cycling Functions of Hydrothermarchaeota in Hydrothermal Sediment.</title>
        <authorList>
            <person name="Zhou Z."/>
            <person name="Liu Y."/>
            <person name="Xu W."/>
            <person name="Pan J."/>
            <person name="Luo Z.H."/>
            <person name="Li M."/>
        </authorList>
    </citation>
    <scope>NUCLEOTIDE SEQUENCE [LARGE SCALE GENOMIC DNA]</scope>
    <source>
        <strain evidence="6">SpSt-716</strain>
    </source>
</reference>
<dbReference type="InterPro" id="IPR014729">
    <property type="entry name" value="Rossmann-like_a/b/a_fold"/>
</dbReference>
<dbReference type="PRINTS" id="PR01438">
    <property type="entry name" value="UNVRSLSTRESS"/>
</dbReference>
<dbReference type="PIRSF" id="PIRSF006276">
    <property type="entry name" value="UspA"/>
    <property type="match status" value="1"/>
</dbReference>